<reference evidence="1" key="1">
    <citation type="submission" date="2022-04" db="EMBL/GenBank/DDBJ databases">
        <title>Jade perch genome.</title>
        <authorList>
            <person name="Chao B."/>
        </authorList>
    </citation>
    <scope>NUCLEOTIDE SEQUENCE</scope>
    <source>
        <strain evidence="1">CB-2022</strain>
    </source>
</reference>
<name>A0ACB8X010_9TELE</name>
<keyword evidence="2" id="KW-1185">Reference proteome</keyword>
<evidence type="ECO:0000313" key="1">
    <source>
        <dbReference type="EMBL" id="KAI3373395.1"/>
    </source>
</evidence>
<dbReference type="EMBL" id="CM041534">
    <property type="protein sequence ID" value="KAI3373395.1"/>
    <property type="molecule type" value="Genomic_DNA"/>
</dbReference>
<evidence type="ECO:0000313" key="2">
    <source>
        <dbReference type="Proteomes" id="UP000831701"/>
    </source>
</evidence>
<protein>
    <submittedName>
        <fullName evidence="1">Uncharacterized protein</fullName>
    </submittedName>
</protein>
<organism evidence="1 2">
    <name type="scientific">Scortum barcoo</name>
    <name type="common">barcoo grunter</name>
    <dbReference type="NCBI Taxonomy" id="214431"/>
    <lineage>
        <taxon>Eukaryota</taxon>
        <taxon>Metazoa</taxon>
        <taxon>Chordata</taxon>
        <taxon>Craniata</taxon>
        <taxon>Vertebrata</taxon>
        <taxon>Euteleostomi</taxon>
        <taxon>Actinopterygii</taxon>
        <taxon>Neopterygii</taxon>
        <taxon>Teleostei</taxon>
        <taxon>Neoteleostei</taxon>
        <taxon>Acanthomorphata</taxon>
        <taxon>Eupercaria</taxon>
        <taxon>Centrarchiformes</taxon>
        <taxon>Terapontoidei</taxon>
        <taxon>Terapontidae</taxon>
        <taxon>Scortum</taxon>
    </lineage>
</organism>
<accession>A0ACB8X010</accession>
<sequence>MPFGLTNAPAVFQGFINEILLSFLGFVVSPNHVKVDPEKCGQTQESGIPQVGQETKFTASRFRFTLSYRPGSHNAKPDALSRLYEPEPAAKEPEPILPPDRVVGAVSWQIESQWSLSQKKSTKVA</sequence>
<dbReference type="Proteomes" id="UP000831701">
    <property type="component" value="Chromosome 4"/>
</dbReference>
<proteinExistence type="predicted"/>
<comment type="caution">
    <text evidence="1">The sequence shown here is derived from an EMBL/GenBank/DDBJ whole genome shotgun (WGS) entry which is preliminary data.</text>
</comment>
<gene>
    <name evidence="1" type="ORF">L3Q82_021943</name>
</gene>